<sequence>MEEDVEQFLESRQISKEDIVHMQRDKTDEQMAKYLPSYGDRVPTLSFCGQTNSSTSIDQDILLQRLKENIETWTKKSKPKKKALTDTLNAPQTKKDMMRPRNISAEKTTRKIEVGWIHLSGDQYHQVRTRNGGGTRHITVDKTCCQDSGTRKRALFFEQEFNERTC</sequence>
<dbReference type="Proteomes" id="UP001469553">
    <property type="component" value="Unassembled WGS sequence"/>
</dbReference>
<proteinExistence type="predicted"/>
<name>A0ABV0YNT6_9TELE</name>
<gene>
    <name evidence="1" type="ORF">AMECASPLE_010405</name>
</gene>
<keyword evidence="2" id="KW-1185">Reference proteome</keyword>
<comment type="caution">
    <text evidence="1">The sequence shown here is derived from an EMBL/GenBank/DDBJ whole genome shotgun (WGS) entry which is preliminary data.</text>
</comment>
<dbReference type="EMBL" id="JAHRIP010038222">
    <property type="protein sequence ID" value="MEQ2295070.1"/>
    <property type="molecule type" value="Genomic_DNA"/>
</dbReference>
<reference evidence="1 2" key="1">
    <citation type="submission" date="2021-06" db="EMBL/GenBank/DDBJ databases">
        <authorList>
            <person name="Palmer J.M."/>
        </authorList>
    </citation>
    <scope>NUCLEOTIDE SEQUENCE [LARGE SCALE GENOMIC DNA]</scope>
    <source>
        <strain evidence="1 2">AS_MEX2019</strain>
        <tissue evidence="1">Muscle</tissue>
    </source>
</reference>
<evidence type="ECO:0000313" key="1">
    <source>
        <dbReference type="EMBL" id="MEQ2295070.1"/>
    </source>
</evidence>
<organism evidence="1 2">
    <name type="scientific">Ameca splendens</name>
    <dbReference type="NCBI Taxonomy" id="208324"/>
    <lineage>
        <taxon>Eukaryota</taxon>
        <taxon>Metazoa</taxon>
        <taxon>Chordata</taxon>
        <taxon>Craniata</taxon>
        <taxon>Vertebrata</taxon>
        <taxon>Euteleostomi</taxon>
        <taxon>Actinopterygii</taxon>
        <taxon>Neopterygii</taxon>
        <taxon>Teleostei</taxon>
        <taxon>Neoteleostei</taxon>
        <taxon>Acanthomorphata</taxon>
        <taxon>Ovalentaria</taxon>
        <taxon>Atherinomorphae</taxon>
        <taxon>Cyprinodontiformes</taxon>
        <taxon>Goodeidae</taxon>
        <taxon>Ameca</taxon>
    </lineage>
</organism>
<protein>
    <submittedName>
        <fullName evidence="1">Uncharacterized protein</fullName>
    </submittedName>
</protein>
<accession>A0ABV0YNT6</accession>
<evidence type="ECO:0000313" key="2">
    <source>
        <dbReference type="Proteomes" id="UP001469553"/>
    </source>
</evidence>